<accession>A0AA96LPM6</accession>
<proteinExistence type="predicted"/>
<reference evidence="1" key="1">
    <citation type="submission" date="2022-02" db="EMBL/GenBank/DDBJ databases">
        <title>Paenibacillus sp. MBLB1832 Whole Genome Shotgun Sequencing.</title>
        <authorList>
            <person name="Hwang C.Y."/>
            <person name="Cho E.-S."/>
            <person name="Seo M.-J."/>
        </authorList>
    </citation>
    <scope>NUCLEOTIDE SEQUENCE</scope>
    <source>
        <strain evidence="1">MBLB1832</strain>
    </source>
</reference>
<dbReference type="SUPFAM" id="SSF57783">
    <property type="entry name" value="Zinc beta-ribbon"/>
    <property type="match status" value="1"/>
</dbReference>
<evidence type="ECO:0000313" key="2">
    <source>
        <dbReference type="Proteomes" id="UP001304650"/>
    </source>
</evidence>
<organism evidence="1 2">
    <name type="scientific">Paenibacillus roseopurpureus</name>
    <dbReference type="NCBI Taxonomy" id="2918901"/>
    <lineage>
        <taxon>Bacteria</taxon>
        <taxon>Bacillati</taxon>
        <taxon>Bacillota</taxon>
        <taxon>Bacilli</taxon>
        <taxon>Bacillales</taxon>
        <taxon>Paenibacillaceae</taxon>
        <taxon>Paenibacillus</taxon>
    </lineage>
</organism>
<dbReference type="AlphaFoldDB" id="A0AA96LPM6"/>
<sequence length="104" mass="11823">MKIKMKRCLNCQTLMSNSRTVCTKCKSTQLENGFYTDESNESVIFNKHLIESKNYFHCPTCGAGITIKDGQGIYDCSVCDDEVSIKGGSFYLDFIDNELNNNRR</sequence>
<gene>
    <name evidence="1" type="ORF">MJB10_21540</name>
</gene>
<dbReference type="RefSeq" id="WP_314798242.1">
    <property type="nucleotide sequence ID" value="NZ_CP130319.1"/>
</dbReference>
<dbReference type="KEGG" id="proo:MJB10_21540"/>
<dbReference type="EMBL" id="CP130319">
    <property type="protein sequence ID" value="WNR43659.1"/>
    <property type="molecule type" value="Genomic_DNA"/>
</dbReference>
<keyword evidence="2" id="KW-1185">Reference proteome</keyword>
<evidence type="ECO:0000313" key="1">
    <source>
        <dbReference type="EMBL" id="WNR43659.1"/>
    </source>
</evidence>
<protein>
    <submittedName>
        <fullName evidence="1">Uncharacterized protein</fullName>
    </submittedName>
</protein>
<name>A0AA96LPM6_9BACL</name>
<dbReference type="Proteomes" id="UP001304650">
    <property type="component" value="Chromosome"/>
</dbReference>